<dbReference type="OrthoDB" id="437922at2759"/>
<dbReference type="PIRSF" id="PIRSF005499">
    <property type="entry name" value="PNPase"/>
    <property type="match status" value="1"/>
</dbReference>
<dbReference type="InterPro" id="IPR036345">
    <property type="entry name" value="ExoRNase_PH_dom2_sf"/>
</dbReference>
<dbReference type="GO" id="GO:0000175">
    <property type="term" value="F:3'-5'-RNA exonuclease activity"/>
    <property type="evidence" value="ECO:0007669"/>
    <property type="project" value="TreeGrafter"/>
</dbReference>
<dbReference type="GO" id="GO:0004654">
    <property type="term" value="F:polyribonucleotide nucleotidyltransferase activity"/>
    <property type="evidence" value="ECO:0007669"/>
    <property type="project" value="UniProtKB-EC"/>
</dbReference>
<dbReference type="Proteomes" id="UP000440578">
    <property type="component" value="Unassembled WGS sequence"/>
</dbReference>
<dbReference type="Pfam" id="PF00013">
    <property type="entry name" value="KH_1"/>
    <property type="match status" value="1"/>
</dbReference>
<dbReference type="InterPro" id="IPR036612">
    <property type="entry name" value="KH_dom_type_1_sf"/>
</dbReference>
<dbReference type="InterPro" id="IPR004088">
    <property type="entry name" value="KH_dom_type_1"/>
</dbReference>
<comment type="similarity">
    <text evidence="1">Belongs to the polyribonucleotide nucleotidyltransferase family.</text>
</comment>
<dbReference type="InterPro" id="IPR004087">
    <property type="entry name" value="KH_dom"/>
</dbReference>
<dbReference type="SUPFAM" id="SSF54211">
    <property type="entry name" value="Ribosomal protein S5 domain 2-like"/>
    <property type="match status" value="2"/>
</dbReference>
<evidence type="ECO:0000256" key="7">
    <source>
        <dbReference type="PROSITE-ProRule" id="PRU00117"/>
    </source>
</evidence>
<dbReference type="Pfam" id="PF01138">
    <property type="entry name" value="RNase_PH"/>
    <property type="match status" value="2"/>
</dbReference>
<dbReference type="SUPFAM" id="SSF54791">
    <property type="entry name" value="Eukaryotic type KH-domain (KH-domain type I)"/>
    <property type="match status" value="1"/>
</dbReference>
<evidence type="ECO:0000313" key="10">
    <source>
        <dbReference type="Proteomes" id="UP000440578"/>
    </source>
</evidence>
<name>A0A6A4WL56_AMPAM</name>
<dbReference type="InterPro" id="IPR015847">
    <property type="entry name" value="ExoRNase_PH_dom2"/>
</dbReference>
<evidence type="ECO:0000256" key="5">
    <source>
        <dbReference type="ARBA" id="ARBA00022884"/>
    </source>
</evidence>
<gene>
    <name evidence="9" type="primary">PNPT1</name>
    <name evidence="9" type="ORF">FJT64_020636</name>
</gene>
<dbReference type="Pfam" id="PF00575">
    <property type="entry name" value="S1"/>
    <property type="match status" value="1"/>
</dbReference>
<dbReference type="InterPro" id="IPR003029">
    <property type="entry name" value="S1_domain"/>
</dbReference>
<dbReference type="EC" id="2.7.7.8" evidence="2"/>
<dbReference type="InterPro" id="IPR036456">
    <property type="entry name" value="PNPase_PH_RNA-bd_sf"/>
</dbReference>
<dbReference type="FunFam" id="3.30.230.70:FF:000001">
    <property type="entry name" value="Polyribonucleotide nucleotidyltransferase"/>
    <property type="match status" value="1"/>
</dbReference>
<dbReference type="InterPro" id="IPR012340">
    <property type="entry name" value="NA-bd_OB-fold"/>
</dbReference>
<dbReference type="SUPFAM" id="SSF55666">
    <property type="entry name" value="Ribonuclease PH domain 2-like"/>
    <property type="match status" value="2"/>
</dbReference>
<dbReference type="SUPFAM" id="SSF46915">
    <property type="entry name" value="Polynucleotide phosphorylase/guanosine pentaphosphate synthase (PNPase/GPSI), domain 3"/>
    <property type="match status" value="1"/>
</dbReference>
<dbReference type="EMBL" id="VIIS01000512">
    <property type="protein sequence ID" value="KAF0308127.1"/>
    <property type="molecule type" value="Genomic_DNA"/>
</dbReference>
<dbReference type="GO" id="GO:0000958">
    <property type="term" value="P:mitochondrial mRNA catabolic process"/>
    <property type="evidence" value="ECO:0007669"/>
    <property type="project" value="TreeGrafter"/>
</dbReference>
<dbReference type="AlphaFoldDB" id="A0A6A4WL56"/>
<dbReference type="Gene3D" id="2.40.50.140">
    <property type="entry name" value="Nucleic acid-binding proteins"/>
    <property type="match status" value="1"/>
</dbReference>
<evidence type="ECO:0000256" key="2">
    <source>
        <dbReference type="ARBA" id="ARBA00012416"/>
    </source>
</evidence>
<dbReference type="GO" id="GO:0005829">
    <property type="term" value="C:cytosol"/>
    <property type="evidence" value="ECO:0007669"/>
    <property type="project" value="TreeGrafter"/>
</dbReference>
<dbReference type="CDD" id="cd11363">
    <property type="entry name" value="RNase_PH_PNPase_1"/>
    <property type="match status" value="1"/>
</dbReference>
<keyword evidence="4" id="KW-0548">Nucleotidyltransferase</keyword>
<dbReference type="Pfam" id="PF03725">
    <property type="entry name" value="RNase_PH_C"/>
    <property type="match status" value="1"/>
</dbReference>
<evidence type="ECO:0000256" key="3">
    <source>
        <dbReference type="ARBA" id="ARBA00022679"/>
    </source>
</evidence>
<dbReference type="InterPro" id="IPR001247">
    <property type="entry name" value="ExoRNase_PH_dom1"/>
</dbReference>
<dbReference type="SUPFAM" id="SSF50249">
    <property type="entry name" value="Nucleic acid-binding proteins"/>
    <property type="match status" value="1"/>
</dbReference>
<dbReference type="FunFam" id="3.30.230.70:FF:000006">
    <property type="entry name" value="polyribonucleotide nucleotidyltransferase 1, mitochondrial"/>
    <property type="match status" value="1"/>
</dbReference>
<dbReference type="PROSITE" id="PS50126">
    <property type="entry name" value="S1"/>
    <property type="match status" value="1"/>
</dbReference>
<dbReference type="SMART" id="SM00322">
    <property type="entry name" value="KH"/>
    <property type="match status" value="1"/>
</dbReference>
<reference evidence="9 10" key="1">
    <citation type="submission" date="2019-07" db="EMBL/GenBank/DDBJ databases">
        <title>Draft genome assembly of a fouling barnacle, Amphibalanus amphitrite (Darwin, 1854): The first reference genome for Thecostraca.</title>
        <authorList>
            <person name="Kim W."/>
        </authorList>
    </citation>
    <scope>NUCLEOTIDE SEQUENCE [LARGE SCALE GENOMIC DNA]</scope>
    <source>
        <strain evidence="9">SNU_AA5</strain>
        <tissue evidence="9">Soma without cirri and trophi</tissue>
    </source>
</reference>
<feature type="domain" description="S1 motif" evidence="8">
    <location>
        <begin position="676"/>
        <end position="747"/>
    </location>
</feature>
<dbReference type="NCBIfam" id="TIGR03591">
    <property type="entry name" value="polynuc_phos"/>
    <property type="match status" value="1"/>
</dbReference>
<evidence type="ECO:0000256" key="1">
    <source>
        <dbReference type="ARBA" id="ARBA00007404"/>
    </source>
</evidence>
<dbReference type="CDD" id="cd09033">
    <property type="entry name" value="KH-I_PNPT1"/>
    <property type="match status" value="1"/>
</dbReference>
<protein>
    <recommendedName>
        <fullName evidence="2">polyribonucleotide nucleotidyltransferase</fullName>
        <ecNumber evidence="2">2.7.7.8</ecNumber>
    </recommendedName>
    <alternativeName>
        <fullName evidence="6">Polynucleotide phosphorylase 1</fullName>
    </alternativeName>
</protein>
<dbReference type="PANTHER" id="PTHR11252:SF0">
    <property type="entry name" value="POLYRIBONUCLEOTIDE NUCLEOTIDYLTRANSFERASE 1, MITOCHONDRIAL"/>
    <property type="match status" value="1"/>
</dbReference>
<dbReference type="Gene3D" id="3.30.230.70">
    <property type="entry name" value="GHMP Kinase, N-terminal domain"/>
    <property type="match status" value="2"/>
</dbReference>
<dbReference type="Gene3D" id="3.30.1370.10">
    <property type="entry name" value="K Homology domain, type 1"/>
    <property type="match status" value="1"/>
</dbReference>
<dbReference type="InterPro" id="IPR012162">
    <property type="entry name" value="PNPase"/>
</dbReference>
<dbReference type="NCBIfam" id="NF008805">
    <property type="entry name" value="PRK11824.1"/>
    <property type="match status" value="1"/>
</dbReference>
<evidence type="ECO:0000256" key="6">
    <source>
        <dbReference type="ARBA" id="ARBA00031451"/>
    </source>
</evidence>
<keyword evidence="5 7" id="KW-0694">RNA-binding</keyword>
<dbReference type="InterPro" id="IPR020568">
    <property type="entry name" value="Ribosomal_Su5_D2-typ_SF"/>
</dbReference>
<dbReference type="CDD" id="cd11364">
    <property type="entry name" value="RNase_PH_PNPase_2"/>
    <property type="match status" value="1"/>
</dbReference>
<accession>A0A6A4WL56</accession>
<dbReference type="PANTHER" id="PTHR11252">
    <property type="entry name" value="POLYRIBONUCLEOTIDE NUCLEOTIDYLTRANSFERASE"/>
    <property type="match status" value="1"/>
</dbReference>
<organism evidence="9 10">
    <name type="scientific">Amphibalanus amphitrite</name>
    <name type="common">Striped barnacle</name>
    <name type="synonym">Balanus amphitrite</name>
    <dbReference type="NCBI Taxonomy" id="1232801"/>
    <lineage>
        <taxon>Eukaryota</taxon>
        <taxon>Metazoa</taxon>
        <taxon>Ecdysozoa</taxon>
        <taxon>Arthropoda</taxon>
        <taxon>Crustacea</taxon>
        <taxon>Multicrustacea</taxon>
        <taxon>Cirripedia</taxon>
        <taxon>Thoracica</taxon>
        <taxon>Thoracicalcarea</taxon>
        <taxon>Balanomorpha</taxon>
        <taxon>Balanoidea</taxon>
        <taxon>Balanidae</taxon>
        <taxon>Amphibalaninae</taxon>
        <taxon>Amphibalanus</taxon>
    </lineage>
</organism>
<dbReference type="GO" id="GO:0003723">
    <property type="term" value="F:RNA binding"/>
    <property type="evidence" value="ECO:0007669"/>
    <property type="project" value="UniProtKB-UniRule"/>
</dbReference>
<dbReference type="GO" id="GO:0005739">
    <property type="term" value="C:mitochondrion"/>
    <property type="evidence" value="ECO:0007669"/>
    <property type="project" value="TreeGrafter"/>
</dbReference>
<keyword evidence="3 9" id="KW-0808">Transferase</keyword>
<dbReference type="PROSITE" id="PS50084">
    <property type="entry name" value="KH_TYPE_1"/>
    <property type="match status" value="1"/>
</dbReference>
<evidence type="ECO:0000259" key="8">
    <source>
        <dbReference type="PROSITE" id="PS50126"/>
    </source>
</evidence>
<sequence>MGLLWLRWRLGRAALRRAFSCCARRPAAWSELSSGSVEVSLGGRPVRLAVGELARFADGSATAQDGDTAVLVTAVSRPRPGPAPGFLPLTVDYRQKAAAAGRIPTNFLRRELGPSEQEILTSRLIDRSLRAQFPAGYAADTQITCNLLAVDGERLPDVLCVNAASAALACSDIPWGGPVGAVRVGWADGEALLNPGRRELASSQLNLVVTAGPRNTVVMLEASADNILQTDFMHAIKLGVKEAQNVVRGVQELAQKHGRPKRELTIPAVDDELEDSVRMLCETRLEAILTDPRHDKISRDEAVSAVRTDVLEKLRADSVSSGGGGSERHAAATDAFNRQFRALFRRLALERSTRCDGRAPDELRDISCRVGLHAPLHGSALFQRGQTQVMSTLTLDSAEAALKSDLMSVITQGIKPKNFMLHYEFPPYATNETGRPGGLGRRELGHGALAERALRAVVPEPFPFALRLTAEVLESNGSSSMASVCAGSLALMDAGVPTTSAVAGVAIGMVSRPDPESADRPGEYRLLTDILGIEDYCGDMDFKLACTHSGVTALQADFKLPGMPLPIIMEAILAGREATKKILAIMGRTLAQPRVKGKSNWPVTEQLTVPPHKRSRLVGPGGVHLKRLLAETGVQVTPFDDSTYTVFAPSPAALEEGRKELERLLEDTAEPEFEFGAVYTAVVVELRESGAVVQLHPRSAPVLVHNSQLDARPVRHPSALGINVGDELQVKYFGRDPVSGHVRLSRKVLMAPASGRVRNLQPKDVEKAA</sequence>
<dbReference type="InterPro" id="IPR027408">
    <property type="entry name" value="PNPase/RNase_PH_dom_sf"/>
</dbReference>
<evidence type="ECO:0000256" key="4">
    <source>
        <dbReference type="ARBA" id="ARBA00022695"/>
    </source>
</evidence>
<evidence type="ECO:0000313" key="9">
    <source>
        <dbReference type="EMBL" id="KAF0308127.1"/>
    </source>
</evidence>
<keyword evidence="10" id="KW-1185">Reference proteome</keyword>
<comment type="caution">
    <text evidence="9">The sequence shown here is derived from an EMBL/GenBank/DDBJ whole genome shotgun (WGS) entry which is preliminary data.</text>
</comment>
<dbReference type="FunFam" id="2.40.50.140:FF:000113">
    <property type="entry name" value="polyribonucleotide nucleotidyltransferase 1, mitochondrial"/>
    <property type="match status" value="1"/>
</dbReference>
<proteinExistence type="inferred from homology"/>
<dbReference type="GO" id="GO:0000965">
    <property type="term" value="P:mitochondrial RNA 3'-end processing"/>
    <property type="evidence" value="ECO:0007669"/>
    <property type="project" value="TreeGrafter"/>
</dbReference>